<organism evidence="1">
    <name type="scientific">Chlorobium phaeovibrioides</name>
    <dbReference type="NCBI Taxonomy" id="1094"/>
    <lineage>
        <taxon>Bacteria</taxon>
        <taxon>Pseudomonadati</taxon>
        <taxon>Chlorobiota</taxon>
        <taxon>Chlorobiia</taxon>
        <taxon>Chlorobiales</taxon>
        <taxon>Chlorobiaceae</taxon>
        <taxon>Chlorobium/Pelodictyon group</taxon>
        <taxon>Chlorobium</taxon>
    </lineage>
</organism>
<reference evidence="1" key="1">
    <citation type="submission" date="2019-07" db="EMBL/GenBank/DDBJ databases">
        <title>Draft genome Sequence of Chlorobium phaeovibrioides sp. strain PhvTcv-s14, from the Phylum Chlorobi.</title>
        <authorList>
            <person name="Babenko V."/>
            <person name="Boldyreva D."/>
            <person name="Kanygina A."/>
            <person name="Selezneva O."/>
            <person name="Akopiyan T."/>
            <person name="Lunina O."/>
        </authorList>
    </citation>
    <scope>NUCLEOTIDE SEQUENCE [LARGE SCALE GENOMIC DNA]</scope>
    <source>
        <strain evidence="1">GrTcv12</strain>
        <plasmid evidence="1">pl1</plasmid>
    </source>
</reference>
<dbReference type="EMBL" id="VMRG01000003">
    <property type="protein sequence ID" value="KAA6230480.1"/>
    <property type="molecule type" value="Genomic_DNA"/>
</dbReference>
<name>A0A5M8I669_CHLPH</name>
<dbReference type="AlphaFoldDB" id="A0A5M8I669"/>
<gene>
    <name evidence="1" type="ORF">FP507_10685</name>
</gene>
<dbReference type="RefSeq" id="WP_151418932.1">
    <property type="nucleotide sequence ID" value="NZ_CM018433.1"/>
</dbReference>
<sequence>MLQERASVEPLFDQTEDARFDLDLVENAVELTRRQYARKGEARSWLISEAFDMKSGYSIEAESALNDEQLSNADAAALEQRLRAVLSDTDPFWMRWRFVSEKKGW</sequence>
<evidence type="ECO:0000313" key="1">
    <source>
        <dbReference type="EMBL" id="KAA6230480.1"/>
    </source>
</evidence>
<protein>
    <submittedName>
        <fullName evidence="1">Uncharacterized protein</fullName>
    </submittedName>
</protein>
<keyword evidence="1" id="KW-0614">Plasmid</keyword>
<proteinExistence type="predicted"/>
<geneLocation type="plasmid" evidence="1">
    <name>pl1</name>
</geneLocation>
<comment type="caution">
    <text evidence="1">The sequence shown here is derived from an EMBL/GenBank/DDBJ whole genome shotgun (WGS) entry which is preliminary data.</text>
</comment>
<accession>A0A5M8I669</accession>
<dbReference type="Proteomes" id="UP000327458">
    <property type="component" value="Plasmid pl1"/>
</dbReference>